<dbReference type="OrthoDB" id="8203987at2"/>
<feature type="region of interest" description="Disordered" evidence="1">
    <location>
        <begin position="121"/>
        <end position="157"/>
    </location>
</feature>
<feature type="region of interest" description="Disordered" evidence="1">
    <location>
        <begin position="355"/>
        <end position="378"/>
    </location>
</feature>
<organism evidence="2 3">
    <name type="scientific">Bradyrhizobium betae</name>
    <dbReference type="NCBI Taxonomy" id="244734"/>
    <lineage>
        <taxon>Bacteria</taxon>
        <taxon>Pseudomonadati</taxon>
        <taxon>Pseudomonadota</taxon>
        <taxon>Alphaproteobacteria</taxon>
        <taxon>Hyphomicrobiales</taxon>
        <taxon>Nitrobacteraceae</taxon>
        <taxon>Bradyrhizobium</taxon>
    </lineage>
</organism>
<dbReference type="AlphaFoldDB" id="A0A5P6PDE5"/>
<evidence type="ECO:0000313" key="3">
    <source>
        <dbReference type="Proteomes" id="UP000325641"/>
    </source>
</evidence>
<evidence type="ECO:0000313" key="2">
    <source>
        <dbReference type="EMBL" id="QFI75533.1"/>
    </source>
</evidence>
<gene>
    <name evidence="2" type="ORF">F8237_25940</name>
</gene>
<sequence length="398" mass="43834">MTVQTDGAPTGAAFDLANAGYTEMPDTDREREDQSIGSDSTSLRDAADRRSRSQPEIVVRQYTNSEGKPAAANEAVTLARAARDYASATAGDRQIAESESSEALAARIDALRAEVAASDPDAPEFYGFEQPEASVGRDEDIEAPTNTTTDQAKRSTELDPDLERLMMHPQVRLALEEKIGEVERARRSYADGLDAAMQIAQVSFVSQFPELAGLPPERLPEALAQIAQQDPAKLARIQAIVTGSEQLRARQNDEAQRTAEASRRDFQTYAKAEDARLETLLKEETRDVRQAVAQEIMSSAKASGIEPDELRRLFDSEPLMRNATFQRMMYDAGKYRLMMKARDAAVAKSVPPVMRPGMAATRSEREQSDMRSLNARLSNSGDLKDAVALYQARKTGRR</sequence>
<dbReference type="Proteomes" id="UP000325641">
    <property type="component" value="Chromosome"/>
</dbReference>
<dbReference type="EMBL" id="CP044543">
    <property type="protein sequence ID" value="QFI75533.1"/>
    <property type="molecule type" value="Genomic_DNA"/>
</dbReference>
<accession>A0A5P6PDE5</accession>
<name>A0A5P6PDE5_9BRAD</name>
<reference evidence="3" key="1">
    <citation type="submission" date="2019-10" db="EMBL/GenBank/DDBJ databases">
        <title>Complete Genome Sequence of Bradyrhizobium betae type strain PL7HG1T.</title>
        <authorList>
            <person name="Bromfield E.S.P."/>
            <person name="Cloutier S."/>
        </authorList>
    </citation>
    <scope>NUCLEOTIDE SEQUENCE [LARGE SCALE GENOMIC DNA]</scope>
    <source>
        <strain evidence="3">PL7HG1</strain>
    </source>
</reference>
<dbReference type="RefSeq" id="WP_151649080.1">
    <property type="nucleotide sequence ID" value="NZ_CP044543.1"/>
</dbReference>
<proteinExistence type="predicted"/>
<protein>
    <submittedName>
        <fullName evidence="2">Uncharacterized protein</fullName>
    </submittedName>
</protein>
<dbReference type="KEGG" id="bbet:F8237_25940"/>
<feature type="region of interest" description="Disordered" evidence="1">
    <location>
        <begin position="1"/>
        <end position="71"/>
    </location>
</feature>
<evidence type="ECO:0000256" key="1">
    <source>
        <dbReference type="SAM" id="MobiDB-lite"/>
    </source>
</evidence>